<keyword evidence="7" id="KW-0325">Glycoprotein</keyword>
<keyword evidence="4" id="KW-0336">GPI-anchor</keyword>
<feature type="compositionally biased region" description="Polar residues" evidence="9">
    <location>
        <begin position="271"/>
        <end position="305"/>
    </location>
</feature>
<dbReference type="Proteomes" id="UP000000702">
    <property type="component" value="Unassembled WGS sequence"/>
</dbReference>
<feature type="region of interest" description="Disordered" evidence="9">
    <location>
        <begin position="268"/>
        <end position="341"/>
    </location>
</feature>
<dbReference type="AlphaFoldDB" id="F9WHN4"/>
<feature type="region of interest" description="Disordered" evidence="9">
    <location>
        <begin position="183"/>
        <end position="230"/>
    </location>
</feature>
<comment type="subcellular location">
    <subcellularLocation>
        <location evidence="2">Cell membrane</location>
        <topology evidence="2">Lipid-anchor</topology>
        <topology evidence="2">GPI-anchor</topology>
    </subcellularLocation>
</comment>
<reference evidence="13" key="1">
    <citation type="submission" date="2011-07" db="EMBL/GenBank/DDBJ databases">
        <title>Divergent evolution of antigenic variation in African trypanosomes.</title>
        <authorList>
            <person name="Jackson A.P."/>
            <person name="Berry A."/>
            <person name="Allison H.C."/>
            <person name="Burton P."/>
            <person name="Anderson J."/>
            <person name="Aslett M."/>
            <person name="Brown R."/>
            <person name="Corton N."/>
            <person name="Harris D."/>
            <person name="Hauser H."/>
            <person name="Gamble J."/>
            <person name="Gilderthorp R."/>
            <person name="McQuillan J."/>
            <person name="Quail M.A."/>
            <person name="Sanders M."/>
            <person name="Van Tonder A."/>
            <person name="Ginger M.L."/>
            <person name="Donelson J.E."/>
            <person name="Field M.C."/>
            <person name="Barry J.D."/>
            <person name="Berriman M."/>
            <person name="Hertz-Fowler C."/>
        </authorList>
    </citation>
    <scope>NUCLEOTIDE SEQUENCE [LARGE SCALE GENOMIC DNA]</scope>
    <source>
        <strain evidence="13">IL3000</strain>
    </source>
</reference>
<evidence type="ECO:0000256" key="8">
    <source>
        <dbReference type="ARBA" id="ARBA00023288"/>
    </source>
</evidence>
<name>F9WHN4_TRYCI</name>
<feature type="compositionally biased region" description="Basic residues" evidence="9">
    <location>
        <begin position="200"/>
        <end position="209"/>
    </location>
</feature>
<evidence type="ECO:0000256" key="1">
    <source>
        <dbReference type="ARBA" id="ARBA00002523"/>
    </source>
</evidence>
<proteinExistence type="predicted"/>
<keyword evidence="13" id="KW-1185">Reference proteome</keyword>
<evidence type="ECO:0000313" key="12">
    <source>
        <dbReference type="EMBL" id="CCD16828.1"/>
    </source>
</evidence>
<organism evidence="12 13">
    <name type="scientific">Trypanosoma congolense (strain IL3000)</name>
    <dbReference type="NCBI Taxonomy" id="1068625"/>
    <lineage>
        <taxon>Eukaryota</taxon>
        <taxon>Discoba</taxon>
        <taxon>Euglenozoa</taxon>
        <taxon>Kinetoplastea</taxon>
        <taxon>Metakinetoplastina</taxon>
        <taxon>Trypanosomatida</taxon>
        <taxon>Trypanosomatidae</taxon>
        <taxon>Trypanosoma</taxon>
        <taxon>Nannomonas</taxon>
    </lineage>
</organism>
<evidence type="ECO:0000256" key="5">
    <source>
        <dbReference type="ARBA" id="ARBA00022729"/>
    </source>
</evidence>
<evidence type="ECO:0000256" key="4">
    <source>
        <dbReference type="ARBA" id="ARBA00022622"/>
    </source>
</evidence>
<feature type="compositionally biased region" description="Basic and acidic residues" evidence="9">
    <location>
        <begin position="210"/>
        <end position="225"/>
    </location>
</feature>
<feature type="domain" description="Trypanosome variant surface glycoprotein B-type N-terminal" evidence="11">
    <location>
        <begin position="64"/>
        <end position="188"/>
    </location>
</feature>
<evidence type="ECO:0000256" key="6">
    <source>
        <dbReference type="ARBA" id="ARBA00023136"/>
    </source>
</evidence>
<evidence type="ECO:0000256" key="9">
    <source>
        <dbReference type="SAM" id="MobiDB-lite"/>
    </source>
</evidence>
<evidence type="ECO:0000256" key="3">
    <source>
        <dbReference type="ARBA" id="ARBA00022475"/>
    </source>
</evidence>
<feature type="chain" id="PRO_5003390401" evidence="10">
    <location>
        <begin position="22"/>
        <end position="365"/>
    </location>
</feature>
<reference evidence="12 13" key="2">
    <citation type="journal article" date="2012" name="Proc. Natl. Acad. Sci. U.S.A.">
        <title>Antigenic diversity is generated by distinct evolutionary mechanisms in African trypanosome species.</title>
        <authorList>
            <person name="Jackson A.P."/>
            <person name="Berry A."/>
            <person name="Aslett M."/>
            <person name="Allison H.C."/>
            <person name="Burton P."/>
            <person name="Vavrova-Anderson J."/>
            <person name="Brown R."/>
            <person name="Browne H."/>
            <person name="Corton N."/>
            <person name="Hauser H."/>
            <person name="Gamble J."/>
            <person name="Gilderthorp R."/>
            <person name="Marcello L."/>
            <person name="McQuillan J."/>
            <person name="Otto T.D."/>
            <person name="Quail M.A."/>
            <person name="Sanders M.J."/>
            <person name="van Tonder A."/>
            <person name="Ginger M.L."/>
            <person name="Field M.C."/>
            <person name="Barry J.D."/>
            <person name="Hertz-Fowler C."/>
            <person name="Berriman M."/>
        </authorList>
    </citation>
    <scope>NUCLEOTIDE SEQUENCE [LARGE SCALE GENOMIC DNA]</scope>
    <source>
        <strain evidence="12 13">IL3000</strain>
    </source>
</reference>
<gene>
    <name evidence="12" type="ORF">TCIL3000_0_01870</name>
</gene>
<evidence type="ECO:0000259" key="11">
    <source>
        <dbReference type="Pfam" id="PF13206"/>
    </source>
</evidence>
<evidence type="ECO:0000313" key="13">
    <source>
        <dbReference type="Proteomes" id="UP000000702"/>
    </source>
</evidence>
<dbReference type="VEuPathDB" id="TriTrypDB:TcIL3000_0_01870"/>
<feature type="compositionally biased region" description="Basic and acidic residues" evidence="9">
    <location>
        <begin position="306"/>
        <end position="335"/>
    </location>
</feature>
<keyword evidence="3" id="KW-1003">Cell membrane</keyword>
<keyword evidence="5 10" id="KW-0732">Signal</keyword>
<feature type="signal peptide" evidence="10">
    <location>
        <begin position="1"/>
        <end position="21"/>
    </location>
</feature>
<accession>F9WHN4</accession>
<dbReference type="Pfam" id="PF13206">
    <property type="entry name" value="VSG_B"/>
    <property type="match status" value="1"/>
</dbReference>
<dbReference type="GO" id="GO:0098552">
    <property type="term" value="C:side of membrane"/>
    <property type="evidence" value="ECO:0007669"/>
    <property type="project" value="UniProtKB-KW"/>
</dbReference>
<evidence type="ECO:0000256" key="2">
    <source>
        <dbReference type="ARBA" id="ARBA00004609"/>
    </source>
</evidence>
<keyword evidence="8" id="KW-0449">Lipoprotein</keyword>
<feature type="compositionally biased region" description="Basic residues" evidence="9">
    <location>
        <begin position="183"/>
        <end position="193"/>
    </location>
</feature>
<keyword evidence="6" id="KW-0472">Membrane</keyword>
<dbReference type="EMBL" id="CAEQ01002464">
    <property type="protein sequence ID" value="CCD16828.1"/>
    <property type="molecule type" value="Genomic_DNA"/>
</dbReference>
<sequence length="365" mass="41095">MMMKIVTVILMEVFMAILIHADEMKMVLNTSDFALLCNVTKATNGLLQAVAEASPESEDIYKKELEISNKINEISFFFGKRSNGRYTGLWPLVTRFAEEKPDRKRVCRSKSGSEGISSAPDSLASVILCLCMGTTGDKRDLCNLKVQNSVSWPTGTSQDIKKVFDEVWGEYSTEGVLKKCGNHGGKRLKTRKAKSCEQHHKTRKNTKRKSITEPPKHSLRREQCVRHSHRRSILAKKNKEIEDIAESILTLIHLEAEKKIQTNRLIPVTAPESTNTPNSDSASLTEPTPLFQTTPTSETISSPVSKDTRKQEAREAPTEKQKSEKVYTEIPKKEEENPDAVLEPNEISSSYITNQMWLFLAVLLI</sequence>
<dbReference type="InterPro" id="IPR025932">
    <property type="entry name" value="Trypano_VSG_B_N_dom"/>
</dbReference>
<evidence type="ECO:0000256" key="7">
    <source>
        <dbReference type="ARBA" id="ARBA00023180"/>
    </source>
</evidence>
<dbReference type="GO" id="GO:0005886">
    <property type="term" value="C:plasma membrane"/>
    <property type="evidence" value="ECO:0007669"/>
    <property type="project" value="UniProtKB-SubCell"/>
</dbReference>
<comment type="function">
    <text evidence="1">VSG forms a coat on the surface of the parasite. The trypanosome evades the immune response of the host by expressing a series of antigenically distinct VSGs from an estimated 1000 VSG genes.</text>
</comment>
<protein>
    <submittedName>
        <fullName evidence="12">Variant surface glycoprotein</fullName>
    </submittedName>
</protein>
<comment type="caution">
    <text evidence="12">The sequence shown here is derived from an EMBL/GenBank/DDBJ whole genome shotgun (WGS) entry which is preliminary data.</text>
</comment>
<evidence type="ECO:0000256" key="10">
    <source>
        <dbReference type="SAM" id="SignalP"/>
    </source>
</evidence>